<evidence type="ECO:0000313" key="2">
    <source>
        <dbReference type="Proteomes" id="UP000182427"/>
    </source>
</evidence>
<reference evidence="1 2" key="1">
    <citation type="submission" date="2016-10" db="EMBL/GenBank/DDBJ databases">
        <authorList>
            <person name="de Groot N.N."/>
        </authorList>
    </citation>
    <scope>NUCLEOTIDE SEQUENCE [LARGE SCALE GENOMIC DNA]</scope>
    <source>
        <strain evidence="1 2">GAS232</strain>
    </source>
</reference>
<accession>A0A1G7HHL8</accession>
<gene>
    <name evidence="1" type="ORF">SAMN05444167_1081</name>
</gene>
<protein>
    <submittedName>
        <fullName evidence="1">Uncharacterized protein</fullName>
    </submittedName>
</protein>
<dbReference type="AlphaFoldDB" id="A0A1G7HHL8"/>
<sequence>MAVESILDGLKTADVLIQGRIEVGAFGLRGVLTNLETIKGRCLTLTAECGVQCLSIT</sequence>
<dbReference type="EMBL" id="LT629690">
    <property type="protein sequence ID" value="SDF00007.1"/>
    <property type="molecule type" value="Genomic_DNA"/>
</dbReference>
<proteinExistence type="predicted"/>
<name>A0A1G7HHL8_9BACT</name>
<dbReference type="Proteomes" id="UP000182427">
    <property type="component" value="Chromosome I"/>
</dbReference>
<evidence type="ECO:0000313" key="1">
    <source>
        <dbReference type="EMBL" id="SDF00007.1"/>
    </source>
</evidence>
<keyword evidence="2" id="KW-1185">Reference proteome</keyword>
<organism evidence="1 2">
    <name type="scientific">Terriglobus roseus</name>
    <dbReference type="NCBI Taxonomy" id="392734"/>
    <lineage>
        <taxon>Bacteria</taxon>
        <taxon>Pseudomonadati</taxon>
        <taxon>Acidobacteriota</taxon>
        <taxon>Terriglobia</taxon>
        <taxon>Terriglobales</taxon>
        <taxon>Acidobacteriaceae</taxon>
        <taxon>Terriglobus</taxon>
    </lineage>
</organism>